<evidence type="ECO:0000256" key="2">
    <source>
        <dbReference type="ARBA" id="ARBA00038128"/>
    </source>
</evidence>
<keyword evidence="1" id="KW-0575">Peroxidase</keyword>
<dbReference type="EMBL" id="QYZP01000001">
    <property type="protein sequence ID" value="RJN32322.1"/>
    <property type="molecule type" value="Genomic_DNA"/>
</dbReference>
<dbReference type="Gene3D" id="3.40.50.1820">
    <property type="entry name" value="alpha/beta hydrolase"/>
    <property type="match status" value="1"/>
</dbReference>
<dbReference type="PANTHER" id="PTHR43433">
    <property type="entry name" value="HYDROLASE, ALPHA/BETA FOLD FAMILY PROTEIN"/>
    <property type="match status" value="1"/>
</dbReference>
<keyword evidence="4" id="KW-0378">Hydrolase</keyword>
<dbReference type="InterPro" id="IPR050471">
    <property type="entry name" value="AB_hydrolase"/>
</dbReference>
<dbReference type="PRINTS" id="PR00111">
    <property type="entry name" value="ABHYDROLASE"/>
</dbReference>
<dbReference type="GO" id="GO:0016787">
    <property type="term" value="F:hydrolase activity"/>
    <property type="evidence" value="ECO:0007669"/>
    <property type="project" value="UniProtKB-KW"/>
</dbReference>
<name>A0A3A4F218_9MICC</name>
<dbReference type="PANTHER" id="PTHR43433:SF4">
    <property type="entry name" value="NON-HEME CHLOROPEROXIDASE-RELATED"/>
    <property type="match status" value="1"/>
</dbReference>
<dbReference type="InterPro" id="IPR000639">
    <property type="entry name" value="Epox_hydrolase-like"/>
</dbReference>
<sequence>MSAEPVKLHIDDTGGTGRPVVLIHGWPLAADSWSEQIGPLSDAGHRVIAYDRRGFGRSEKPQDGYDYDALADDLDQVIRSLDLQDVTLVGFSMGGGEVARYASRHGMDRIHSVVFAAAVPPYLMQSSDNPDGPLDEETFQGLRGSLEEDRESFFDEFTTGFFSVGEELTVSEEQRQEAVQMARQSDQHAALACMDAWAHTDFRSDLDAVTVPALVIHGDSDATVPFEGSGKRTHEALADSELALVNGAPHGLNVSHVTEFNAALIPFLAR</sequence>
<protein>
    <submittedName>
        <fullName evidence="4">Alpha/beta hydrolase</fullName>
    </submittedName>
</protein>
<dbReference type="OrthoDB" id="9785847at2"/>
<dbReference type="AlphaFoldDB" id="A0A3A4F218"/>
<evidence type="ECO:0000259" key="3">
    <source>
        <dbReference type="Pfam" id="PF00561"/>
    </source>
</evidence>
<proteinExistence type="inferred from homology"/>
<accession>A0A3A4F218</accession>
<keyword evidence="1" id="KW-0560">Oxidoreductase</keyword>
<dbReference type="InterPro" id="IPR000073">
    <property type="entry name" value="AB_hydrolase_1"/>
</dbReference>
<keyword evidence="5" id="KW-1185">Reference proteome</keyword>
<evidence type="ECO:0000256" key="1">
    <source>
        <dbReference type="ARBA" id="ARBA00022559"/>
    </source>
</evidence>
<comment type="caution">
    <text evidence="4">The sequence shown here is derived from an EMBL/GenBank/DDBJ whole genome shotgun (WGS) entry which is preliminary data.</text>
</comment>
<gene>
    <name evidence="4" type="ORF">D3250_00170</name>
</gene>
<dbReference type="Proteomes" id="UP000266615">
    <property type="component" value="Unassembled WGS sequence"/>
</dbReference>
<evidence type="ECO:0000313" key="5">
    <source>
        <dbReference type="Proteomes" id="UP000266615"/>
    </source>
</evidence>
<comment type="similarity">
    <text evidence="2">Belongs to the AB hydrolase superfamily. Bacterial non-heme haloperoxidase / perhydrolase family.</text>
</comment>
<dbReference type="RefSeq" id="WP_119901368.1">
    <property type="nucleotide sequence ID" value="NZ_QYZP01000001.1"/>
</dbReference>
<evidence type="ECO:0000313" key="4">
    <source>
        <dbReference type="EMBL" id="RJN32322.1"/>
    </source>
</evidence>
<feature type="domain" description="AB hydrolase-1" evidence="3">
    <location>
        <begin position="19"/>
        <end position="250"/>
    </location>
</feature>
<dbReference type="FunFam" id="3.40.50.1820:FF:000205">
    <property type="entry name" value="Non-haem bromoperoxidase BPO-A2"/>
    <property type="match status" value="1"/>
</dbReference>
<dbReference type="InterPro" id="IPR029058">
    <property type="entry name" value="AB_hydrolase_fold"/>
</dbReference>
<dbReference type="Pfam" id="PF00561">
    <property type="entry name" value="Abhydrolase_1"/>
    <property type="match status" value="1"/>
</dbReference>
<reference evidence="4 5" key="1">
    <citation type="submission" date="2018-09" db="EMBL/GenBank/DDBJ databases">
        <title>Nesterenkonia natronophila sp. nov., an alkaliphilic actinobacteriume isolated from a soda lake, and emended description of the genus Nesterenkonia.</title>
        <authorList>
            <person name="Menes R.J."/>
            <person name="Iriarte A."/>
        </authorList>
    </citation>
    <scope>NUCLEOTIDE SEQUENCE [LARGE SCALE GENOMIC DNA]</scope>
    <source>
        <strain evidence="4 5">M8</strain>
    </source>
</reference>
<dbReference type="PRINTS" id="PR00412">
    <property type="entry name" value="EPOXHYDRLASE"/>
</dbReference>
<organism evidence="4 5">
    <name type="scientific">Nesterenkonia natronophila</name>
    <dbReference type="NCBI Taxonomy" id="2174932"/>
    <lineage>
        <taxon>Bacteria</taxon>
        <taxon>Bacillati</taxon>
        <taxon>Actinomycetota</taxon>
        <taxon>Actinomycetes</taxon>
        <taxon>Micrococcales</taxon>
        <taxon>Micrococcaceae</taxon>
        <taxon>Nesterenkonia</taxon>
    </lineage>
</organism>
<dbReference type="GO" id="GO:0004601">
    <property type="term" value="F:peroxidase activity"/>
    <property type="evidence" value="ECO:0007669"/>
    <property type="project" value="UniProtKB-KW"/>
</dbReference>
<dbReference type="SUPFAM" id="SSF53474">
    <property type="entry name" value="alpha/beta-Hydrolases"/>
    <property type="match status" value="1"/>
</dbReference>